<name>A0A1Y1RXS1_9SPIO</name>
<dbReference type="PANTHER" id="PTHR37523">
    <property type="entry name" value="METALLOPHOSPHOESTERASE"/>
    <property type="match status" value="1"/>
</dbReference>
<dbReference type="STRING" id="1963862.B4O97_10640"/>
<dbReference type="Pfam" id="PF12850">
    <property type="entry name" value="Metallophos_2"/>
    <property type="match status" value="1"/>
</dbReference>
<comment type="caution">
    <text evidence="3">The sequence shown here is derived from an EMBL/GenBank/DDBJ whole genome shotgun (WGS) entry which is preliminary data.</text>
</comment>
<keyword evidence="4" id="KW-1185">Reference proteome</keyword>
<dbReference type="Proteomes" id="UP000192343">
    <property type="component" value="Unassembled WGS sequence"/>
</dbReference>
<feature type="domain" description="Calcineurin-like phosphoesterase" evidence="2">
    <location>
        <begin position="1"/>
        <end position="199"/>
    </location>
</feature>
<dbReference type="PANTHER" id="PTHR37523:SF1">
    <property type="entry name" value="CALCINEURIN-LIKE PHOSPHOESTERASE DOMAIN-CONTAINING PROTEIN"/>
    <property type="match status" value="1"/>
</dbReference>
<proteinExistence type="inferred from homology"/>
<dbReference type="OrthoDB" id="332939at2"/>
<dbReference type="InterPro" id="IPR024654">
    <property type="entry name" value="Calcineurin-like_PHP_lpxH"/>
</dbReference>
<accession>A0A1Y1RXS1</accession>
<dbReference type="InterPro" id="IPR029052">
    <property type="entry name" value="Metallo-depent_PP-like"/>
</dbReference>
<protein>
    <recommendedName>
        <fullName evidence="2">Calcineurin-like phosphoesterase domain-containing protein</fullName>
    </recommendedName>
</protein>
<comment type="similarity">
    <text evidence="1">Belongs to the metallophosphoesterase superfamily. YfcE family.</text>
</comment>
<evidence type="ECO:0000259" key="2">
    <source>
        <dbReference type="Pfam" id="PF12850"/>
    </source>
</evidence>
<dbReference type="Gene3D" id="3.60.21.10">
    <property type="match status" value="1"/>
</dbReference>
<evidence type="ECO:0000256" key="1">
    <source>
        <dbReference type="ARBA" id="ARBA00008950"/>
    </source>
</evidence>
<sequence length="217" mass="23031">MKLLIISDIHASIDKLQKLSEKERAADLLLLAGDLTHFGGRKDALSVVEILRSFKIPVLAIHGNCDRPGVMDLLAEEGIFAHGKLVTVAGVPVIGLGGSLPAPIPTPSTYSEEEAASELEGLPDGIEGREWILLVHQPPADSEADRVAAGKHVGSTSVAEFIRNYRPSLVCTGHIHESCSVSSFGESLLVNPGSLKDGRYAVADFGDGKVSAELRHL</sequence>
<reference evidence="3 4" key="1">
    <citation type="submission" date="2017-03" db="EMBL/GenBank/DDBJ databases">
        <title>Draft Genome sequence of Marispirochaeta sp. strain JC444.</title>
        <authorList>
            <person name="Shivani Y."/>
            <person name="Subhash Y."/>
            <person name="Sasikala C."/>
            <person name="Ramana C."/>
        </authorList>
    </citation>
    <scope>NUCLEOTIDE SEQUENCE [LARGE SCALE GENOMIC DNA]</scope>
    <source>
        <strain evidence="3 4">JC444</strain>
    </source>
</reference>
<organism evidence="3 4">
    <name type="scientific">Marispirochaeta aestuarii</name>
    <dbReference type="NCBI Taxonomy" id="1963862"/>
    <lineage>
        <taxon>Bacteria</taxon>
        <taxon>Pseudomonadati</taxon>
        <taxon>Spirochaetota</taxon>
        <taxon>Spirochaetia</taxon>
        <taxon>Spirochaetales</taxon>
        <taxon>Spirochaetaceae</taxon>
        <taxon>Marispirochaeta</taxon>
    </lineage>
</organism>
<evidence type="ECO:0000313" key="4">
    <source>
        <dbReference type="Proteomes" id="UP000192343"/>
    </source>
</evidence>
<dbReference type="AlphaFoldDB" id="A0A1Y1RXS1"/>
<dbReference type="SUPFAM" id="SSF56300">
    <property type="entry name" value="Metallo-dependent phosphatases"/>
    <property type="match status" value="1"/>
</dbReference>
<gene>
    <name evidence="3" type="ORF">B4O97_10640</name>
</gene>
<evidence type="ECO:0000313" key="3">
    <source>
        <dbReference type="EMBL" id="ORC35174.1"/>
    </source>
</evidence>
<dbReference type="RefSeq" id="WP_083050684.1">
    <property type="nucleotide sequence ID" value="NZ_MWQY01000010.1"/>
</dbReference>
<dbReference type="EMBL" id="MWQY01000010">
    <property type="protein sequence ID" value="ORC35174.1"/>
    <property type="molecule type" value="Genomic_DNA"/>
</dbReference>